<keyword evidence="3" id="KW-1185">Reference proteome</keyword>
<proteinExistence type="predicted"/>
<reference evidence="2" key="1">
    <citation type="submission" date="2021-05" db="EMBL/GenBank/DDBJ databases">
        <authorList>
            <person name="Kaiqin L."/>
            <person name="Jian G."/>
        </authorList>
    </citation>
    <scope>NUCLEOTIDE SEQUENCE</scope>
    <source>
        <strain evidence="2">HDS5</strain>
    </source>
</reference>
<dbReference type="EMBL" id="CP074402">
    <property type="protein sequence ID" value="QVJ02395.1"/>
    <property type="molecule type" value="Genomic_DNA"/>
</dbReference>
<feature type="region of interest" description="Disordered" evidence="1">
    <location>
        <begin position="304"/>
        <end position="330"/>
    </location>
</feature>
<protein>
    <submittedName>
        <fullName evidence="2">Sugar O-methyltransferase</fullName>
        <ecNumber evidence="2">2.1.1.-</ecNumber>
    </submittedName>
</protein>
<sequence>MNRTYGPSRQWLDIGEKQITRDAIGDLSDFKSSGVNHKLALWDPRTNGVRYLKTLIHELASGLSPDNWGRLRRTAHRDFGNPITVRYEGESICLDYLQSVLELEFISGHVDLDGAHVLEIGAGYGRLCHTVMSNHDVASYSILDLESTLEVSRGYLAEVLDEATAAKVTFLSAERFEGPADLPAFDLCVNIDSFTEMDPAVVDSYLALIDERSGHFYTKNPVGKYLEKALDDHSQGEEVVRLALETGPLRDVLDIHDTDQVRAHAKRFVEAYRPGTDWECVADGWARPWSFFWQALYRRELAPTGTGSGRRSVDTPVPDMAAPTDEGGNR</sequence>
<evidence type="ECO:0000313" key="3">
    <source>
        <dbReference type="Proteomes" id="UP000682416"/>
    </source>
</evidence>
<dbReference type="InterPro" id="IPR030807">
    <property type="entry name" value="Methyltran_NanM"/>
</dbReference>
<keyword evidence="2" id="KW-0489">Methyltransferase</keyword>
<dbReference type="AlphaFoldDB" id="A0A975LB44"/>
<keyword evidence="2" id="KW-0808">Transferase</keyword>
<organism evidence="2 3">
    <name type="scientific">Nocardiopsis eucommiae</name>
    <dbReference type="NCBI Taxonomy" id="2831970"/>
    <lineage>
        <taxon>Bacteria</taxon>
        <taxon>Bacillati</taxon>
        <taxon>Actinomycetota</taxon>
        <taxon>Actinomycetes</taxon>
        <taxon>Streptosporangiales</taxon>
        <taxon>Nocardiopsidaceae</taxon>
        <taxon>Nocardiopsis</taxon>
    </lineage>
</organism>
<dbReference type="EC" id="2.1.1.-" evidence="2"/>
<evidence type="ECO:0000256" key="1">
    <source>
        <dbReference type="SAM" id="MobiDB-lite"/>
    </source>
</evidence>
<evidence type="ECO:0000313" key="2">
    <source>
        <dbReference type="EMBL" id="QVJ02395.1"/>
    </source>
</evidence>
<dbReference type="GO" id="GO:0032259">
    <property type="term" value="P:methylation"/>
    <property type="evidence" value="ECO:0007669"/>
    <property type="project" value="UniProtKB-KW"/>
</dbReference>
<name>A0A975LB44_9ACTN</name>
<accession>A0A975LB44</accession>
<dbReference type="GO" id="GO:0008168">
    <property type="term" value="F:methyltransferase activity"/>
    <property type="evidence" value="ECO:0007669"/>
    <property type="project" value="UniProtKB-KW"/>
</dbReference>
<dbReference type="Gene3D" id="3.40.50.150">
    <property type="entry name" value="Vaccinia Virus protein VP39"/>
    <property type="match status" value="1"/>
</dbReference>
<dbReference type="SUPFAM" id="SSF53335">
    <property type="entry name" value="S-adenosyl-L-methionine-dependent methyltransferases"/>
    <property type="match status" value="1"/>
</dbReference>
<gene>
    <name evidence="2" type="ORF">KGD82_07540</name>
</gene>
<dbReference type="KEGG" id="nec:KGD82_07540"/>
<dbReference type="NCBIfam" id="TIGR04371">
    <property type="entry name" value="methyltran_NanM"/>
    <property type="match status" value="1"/>
</dbReference>
<dbReference type="Proteomes" id="UP000682416">
    <property type="component" value="Chromosome"/>
</dbReference>
<dbReference type="InterPro" id="IPR029063">
    <property type="entry name" value="SAM-dependent_MTases_sf"/>
</dbReference>